<sequence length="72" mass="7737">MEKATCDICPRKCEIEEGKLGFCRARTNRNGVVVCENYARVTSMALDPIEKNHCGVSTRAVGFSPSAATAAT</sequence>
<name>A0A645AKG7_9ZZZZ</name>
<organism evidence="1">
    <name type="scientific">bioreactor metagenome</name>
    <dbReference type="NCBI Taxonomy" id="1076179"/>
    <lineage>
        <taxon>unclassified sequences</taxon>
        <taxon>metagenomes</taxon>
        <taxon>ecological metagenomes</taxon>
    </lineage>
</organism>
<proteinExistence type="predicted"/>
<evidence type="ECO:0008006" key="2">
    <source>
        <dbReference type="Google" id="ProtNLM"/>
    </source>
</evidence>
<comment type="caution">
    <text evidence="1">The sequence shown here is derived from an EMBL/GenBank/DDBJ whole genome shotgun (WGS) entry which is preliminary data.</text>
</comment>
<dbReference type="EMBL" id="VSSQ01012842">
    <property type="protein sequence ID" value="MPM50164.1"/>
    <property type="molecule type" value="Genomic_DNA"/>
</dbReference>
<gene>
    <name evidence="1" type="ORF">SDC9_96900</name>
</gene>
<dbReference type="AlphaFoldDB" id="A0A645AKG7"/>
<accession>A0A645AKG7</accession>
<protein>
    <recommendedName>
        <fullName evidence="2">AmmeMemoRadiSam system radical SAM enzyme</fullName>
    </recommendedName>
</protein>
<evidence type="ECO:0000313" key="1">
    <source>
        <dbReference type="EMBL" id="MPM50164.1"/>
    </source>
</evidence>
<reference evidence="1" key="1">
    <citation type="submission" date="2019-08" db="EMBL/GenBank/DDBJ databases">
        <authorList>
            <person name="Kucharzyk K."/>
            <person name="Murdoch R.W."/>
            <person name="Higgins S."/>
            <person name="Loffler F."/>
        </authorList>
    </citation>
    <scope>NUCLEOTIDE SEQUENCE</scope>
</reference>